<dbReference type="PRINTS" id="PR00681">
    <property type="entry name" value="RIBOSOMALS1"/>
</dbReference>
<dbReference type="PANTHER" id="PTHR10724">
    <property type="entry name" value="30S RIBOSOMAL PROTEIN S1"/>
    <property type="match status" value="1"/>
</dbReference>
<dbReference type="NCBIfam" id="NF040579">
    <property type="entry name" value="S1_dom_CvfD"/>
    <property type="match status" value="1"/>
</dbReference>
<dbReference type="EMBL" id="JYGN01000002">
    <property type="protein sequence ID" value="KJQ65590.1"/>
    <property type="molecule type" value="Genomic_DNA"/>
</dbReference>
<evidence type="ECO:0000313" key="2">
    <source>
        <dbReference type="EMBL" id="KJQ56809.1"/>
    </source>
</evidence>
<organism evidence="2 5">
    <name type="scientific">Streptococcus gordonii</name>
    <dbReference type="NCBI Taxonomy" id="1302"/>
    <lineage>
        <taxon>Bacteria</taxon>
        <taxon>Bacillati</taxon>
        <taxon>Bacillota</taxon>
        <taxon>Bacilli</taxon>
        <taxon>Lactobacillales</taxon>
        <taxon>Streptococcaceae</taxon>
        <taxon>Streptococcus</taxon>
    </lineage>
</organism>
<dbReference type="Proteomes" id="UP000033375">
    <property type="component" value="Unassembled WGS sequence"/>
</dbReference>
<evidence type="ECO:0000313" key="5">
    <source>
        <dbReference type="Proteomes" id="UP000033658"/>
    </source>
</evidence>
<dbReference type="AlphaFoldDB" id="A0AAW3H5N7"/>
<dbReference type="FunFam" id="2.40.50.140:FF:000051">
    <property type="entry name" value="RNA-binding transcriptional accessory protein"/>
    <property type="match status" value="1"/>
</dbReference>
<reference evidence="4 5" key="1">
    <citation type="submission" date="2015-02" db="EMBL/GenBank/DDBJ databases">
        <title>Evolution of amylase-binding proteins of oral streptococcal species.</title>
        <authorList>
            <person name="Haase E.M."/>
        </authorList>
    </citation>
    <scope>NUCLEOTIDE SEQUENCE [LARGE SCALE GENOMIC DNA]</scope>
    <source>
        <strain evidence="2 5">G9B</strain>
        <strain evidence="3">NCTC 10712</strain>
        <strain evidence="4">UB10712</strain>
    </source>
</reference>
<dbReference type="SMART" id="SM00316">
    <property type="entry name" value="S1"/>
    <property type="match status" value="1"/>
</dbReference>
<dbReference type="InterPro" id="IPR012340">
    <property type="entry name" value="NA-bd_OB-fold"/>
</dbReference>
<dbReference type="Gene3D" id="2.40.50.140">
    <property type="entry name" value="Nucleic acid-binding proteins"/>
    <property type="match status" value="1"/>
</dbReference>
<keyword evidence="2" id="KW-0687">Ribonucleoprotein</keyword>
<evidence type="ECO:0000313" key="3">
    <source>
        <dbReference type="EMBL" id="KJQ65590.1"/>
    </source>
</evidence>
<proteinExistence type="predicted"/>
<dbReference type="EMBL" id="JYGL01000002">
    <property type="protein sequence ID" value="KJQ56809.1"/>
    <property type="molecule type" value="Genomic_DNA"/>
</dbReference>
<evidence type="ECO:0000259" key="1">
    <source>
        <dbReference type="PROSITE" id="PS50126"/>
    </source>
</evidence>
<dbReference type="PROSITE" id="PS50126">
    <property type="entry name" value="S1"/>
    <property type="match status" value="1"/>
</dbReference>
<comment type="caution">
    <text evidence="2">The sequence shown here is derived from an EMBL/GenBank/DDBJ whole genome shotgun (WGS) entry which is preliminary data.</text>
</comment>
<dbReference type="InterPro" id="IPR003029">
    <property type="entry name" value="S1_domain"/>
</dbReference>
<dbReference type="NCBIfam" id="NF005573">
    <property type="entry name" value="PRK07252.1"/>
    <property type="match status" value="1"/>
</dbReference>
<dbReference type="Pfam" id="PF00575">
    <property type="entry name" value="S1"/>
    <property type="match status" value="1"/>
</dbReference>
<dbReference type="GO" id="GO:0005840">
    <property type="term" value="C:ribosome"/>
    <property type="evidence" value="ECO:0007669"/>
    <property type="project" value="UniProtKB-KW"/>
</dbReference>
<accession>A0AAW3H5N7</accession>
<feature type="domain" description="S1 motif" evidence="1">
    <location>
        <begin position="4"/>
        <end position="73"/>
    </location>
</feature>
<gene>
    <name evidence="2" type="primary">rpsA_2</name>
    <name evidence="3" type="synonym">rpsA_1</name>
    <name evidence="2" type="ORF">TZ86_02145</name>
    <name evidence="3" type="ORF">TZ88_00283</name>
</gene>
<dbReference type="GO" id="GO:0003729">
    <property type="term" value="F:mRNA binding"/>
    <property type="evidence" value="ECO:0007669"/>
    <property type="project" value="TreeGrafter"/>
</dbReference>
<dbReference type="GO" id="GO:0006412">
    <property type="term" value="P:translation"/>
    <property type="evidence" value="ECO:0007669"/>
    <property type="project" value="TreeGrafter"/>
</dbReference>
<dbReference type="InterPro" id="IPR035104">
    <property type="entry name" value="Ribosomal_protein_S1-like"/>
</dbReference>
<dbReference type="GO" id="GO:0005737">
    <property type="term" value="C:cytoplasm"/>
    <property type="evidence" value="ECO:0007669"/>
    <property type="project" value="UniProtKB-ARBA"/>
</dbReference>
<dbReference type="InterPro" id="IPR050437">
    <property type="entry name" value="Ribos_protein_bS1-like"/>
</dbReference>
<sequence>MKIGDKLRGTITGIQPYGAFVELESGITGLIHISEIKTGYIENIHDLLAIGDTVQVQVLDFDEYTKKASLSMRTLEEEKHRLPKRHRFSNDRHKFGFAPLAKSIPTWTEEALQFLSNQKDEKENHPEC</sequence>
<dbReference type="Proteomes" id="UP000033658">
    <property type="component" value="Unassembled WGS sequence"/>
</dbReference>
<dbReference type="GO" id="GO:0003735">
    <property type="term" value="F:structural constituent of ribosome"/>
    <property type="evidence" value="ECO:0007669"/>
    <property type="project" value="TreeGrafter"/>
</dbReference>
<name>A0AAW3H5N7_STRGN</name>
<evidence type="ECO:0000313" key="4">
    <source>
        <dbReference type="Proteomes" id="UP000033375"/>
    </source>
</evidence>
<dbReference type="RefSeq" id="WP_012000099.1">
    <property type="nucleotide sequence ID" value="NZ_CABEIB010000003.1"/>
</dbReference>
<keyword evidence="2" id="KW-0689">Ribosomal protein</keyword>
<dbReference type="SUPFAM" id="SSF50249">
    <property type="entry name" value="Nucleic acid-binding proteins"/>
    <property type="match status" value="1"/>
</dbReference>
<protein>
    <submittedName>
        <fullName evidence="2">30S ribosomal protein S1</fullName>
    </submittedName>
</protein>